<keyword evidence="5" id="KW-0472">Membrane</keyword>
<dbReference type="InterPro" id="IPR017972">
    <property type="entry name" value="Cyt_P450_CS"/>
</dbReference>
<dbReference type="InterPro" id="IPR001128">
    <property type="entry name" value="Cyt_P450"/>
</dbReference>
<dbReference type="SMR" id="A0A0A0LQP6"/>
<evidence type="ECO:0000256" key="5">
    <source>
        <dbReference type="ARBA" id="ARBA00022989"/>
    </source>
</evidence>
<dbReference type="EMBL" id="KM655862">
    <property type="protein sequence ID" value="AIT72037.1"/>
    <property type="molecule type" value="mRNA"/>
</dbReference>
<reference evidence="10" key="2">
    <citation type="journal article" date="2009" name="PLoS ONE">
        <title>An integrated genetic and cytogenetic map of the cucumber genome.</title>
        <authorList>
            <person name="Ren Y."/>
            <person name="Zhang Z."/>
            <person name="Liu J."/>
            <person name="Staub J.E."/>
            <person name="Han Y."/>
            <person name="Cheng Z."/>
            <person name="Li X."/>
            <person name="Lu J."/>
            <person name="Miao H."/>
            <person name="Kang H."/>
            <person name="Xie B."/>
            <person name="Gu X."/>
            <person name="Wang X."/>
            <person name="Du Y."/>
            <person name="Jin W."/>
            <person name="Huang S."/>
        </authorList>
    </citation>
    <scope>NUCLEOTIDE SEQUENCE [LARGE SCALE GENOMIC DNA]</scope>
</reference>
<dbReference type="GO" id="GO:0004497">
    <property type="term" value="F:monooxygenase activity"/>
    <property type="evidence" value="ECO:0000318"/>
    <property type="project" value="GO_Central"/>
</dbReference>
<keyword evidence="6 7" id="KW-0408">Iron</keyword>
<gene>
    <name evidence="9" type="ORF">Csa1G044890</name>
    <name evidence="10" type="ORF">Csa_1G044890</name>
</gene>
<evidence type="ECO:0000256" key="6">
    <source>
        <dbReference type="ARBA" id="ARBA00023004"/>
    </source>
</evidence>
<dbReference type="EMBL" id="CM002922">
    <property type="protein sequence ID" value="KGN64240.1"/>
    <property type="molecule type" value="Genomic_DNA"/>
</dbReference>
<dbReference type="GO" id="GO:0010268">
    <property type="term" value="P:brassinosteroid homeostasis"/>
    <property type="evidence" value="ECO:0000318"/>
    <property type="project" value="GO_Central"/>
</dbReference>
<dbReference type="OMA" id="VFEQNTH"/>
<dbReference type="Proteomes" id="UP000029981">
    <property type="component" value="Chromosome 1"/>
</dbReference>
<dbReference type="Gene3D" id="1.10.630.10">
    <property type="entry name" value="Cytochrome P450"/>
    <property type="match status" value="1"/>
</dbReference>
<dbReference type="GO" id="GO:0016132">
    <property type="term" value="P:brassinosteroid biosynthetic process"/>
    <property type="evidence" value="ECO:0000318"/>
    <property type="project" value="GO_Central"/>
</dbReference>
<dbReference type="GO" id="GO:0020037">
    <property type="term" value="F:heme binding"/>
    <property type="evidence" value="ECO:0007669"/>
    <property type="project" value="InterPro"/>
</dbReference>
<keyword evidence="11" id="KW-1185">Reference proteome</keyword>
<dbReference type="OrthoDB" id="1372046at2759"/>
<reference evidence="10" key="6">
    <citation type="submission" date="2014-10" db="EMBL/GenBank/DDBJ databases">
        <authorList>
            <person name="Huang S."/>
            <person name="Zhang Z."/>
            <person name="Lin K."/>
            <person name="Zhou Q."/>
        </authorList>
    </citation>
    <scope>NUCLEOTIDE SEQUENCE</scope>
</reference>
<evidence type="ECO:0000256" key="3">
    <source>
        <dbReference type="ARBA" id="ARBA00022692"/>
    </source>
</evidence>
<dbReference type="AlphaFoldDB" id="A0A0A0LQP6"/>
<evidence type="ECO:0000256" key="2">
    <source>
        <dbReference type="ARBA" id="ARBA00010617"/>
    </source>
</evidence>
<evidence type="ECO:0000313" key="10">
    <source>
        <dbReference type="EMBL" id="KGN64240.1"/>
    </source>
</evidence>
<comment type="subcellular location">
    <subcellularLocation>
        <location evidence="1">Membrane</location>
        <topology evidence="1">Single-pass membrane protein</topology>
    </subcellularLocation>
</comment>
<dbReference type="STRING" id="3659.A0A0A0LQP6"/>
<reference evidence="10 11" key="1">
    <citation type="journal article" date="2009" name="Nat. Genet.">
        <title>The genome of the cucumber, Cucumis sativus L.</title>
        <authorList>
            <person name="Huang S."/>
            <person name="Li R."/>
            <person name="Zhang Z."/>
            <person name="Li L."/>
            <person name="Gu X."/>
            <person name="Fan W."/>
            <person name="Lucas W.J."/>
            <person name="Wang X."/>
            <person name="Xie B."/>
            <person name="Ni P."/>
            <person name="Ren Y."/>
            <person name="Zhu H."/>
            <person name="Li J."/>
            <person name="Lin K."/>
            <person name="Jin W."/>
            <person name="Fei Z."/>
            <person name="Li G."/>
            <person name="Staub J."/>
            <person name="Kilian A."/>
            <person name="van der Vossen E.A."/>
            <person name="Wu Y."/>
            <person name="Guo J."/>
            <person name="He J."/>
            <person name="Jia Z."/>
            <person name="Ren Y."/>
            <person name="Tian G."/>
            <person name="Lu Y."/>
            <person name="Ruan J."/>
            <person name="Qian W."/>
            <person name="Wang M."/>
            <person name="Huang Q."/>
            <person name="Li B."/>
            <person name="Xuan Z."/>
            <person name="Cao J."/>
            <person name="Asan"/>
            <person name="Wu Z."/>
            <person name="Zhang J."/>
            <person name="Cai Q."/>
            <person name="Bai Y."/>
            <person name="Zhao B."/>
            <person name="Han Y."/>
            <person name="Li Y."/>
            <person name="Li X."/>
            <person name="Wang S."/>
            <person name="Shi Q."/>
            <person name="Liu S."/>
            <person name="Cho W.K."/>
            <person name="Kim J.Y."/>
            <person name="Xu Y."/>
            <person name="Heller-Uszynska K."/>
            <person name="Miao H."/>
            <person name="Cheng Z."/>
            <person name="Zhang S."/>
            <person name="Wu J."/>
            <person name="Yang Y."/>
            <person name="Kang H."/>
            <person name="Li M."/>
            <person name="Liang H."/>
            <person name="Ren X."/>
            <person name="Shi Z."/>
            <person name="Wen M."/>
            <person name="Jian M."/>
            <person name="Yang H."/>
            <person name="Zhang G."/>
            <person name="Yang Z."/>
            <person name="Chen R."/>
            <person name="Liu S."/>
            <person name="Li J."/>
            <person name="Ma L."/>
            <person name="Liu H."/>
            <person name="Zhou Y."/>
            <person name="Zhao J."/>
            <person name="Fang X."/>
            <person name="Li G."/>
            <person name="Fang L."/>
            <person name="Li Y."/>
            <person name="Liu D."/>
            <person name="Zheng H."/>
            <person name="Zhang Y."/>
            <person name="Qin N."/>
            <person name="Li Z."/>
            <person name="Yang G."/>
            <person name="Yang S."/>
            <person name="Bolund L."/>
            <person name="Kristiansen K."/>
            <person name="Zheng H."/>
            <person name="Li S."/>
            <person name="Zhang X."/>
            <person name="Yang H."/>
            <person name="Wang J."/>
            <person name="Sun R."/>
            <person name="Zhang B."/>
            <person name="Jiang S."/>
            <person name="Wang J."/>
            <person name="Du Y."/>
            <person name="Li S."/>
        </authorList>
    </citation>
    <scope>NUCLEOTIDE SEQUENCE [LARGE SCALE GENOMIC DNA]</scope>
    <source>
        <strain evidence="11">cv. 9930</strain>
    </source>
</reference>
<dbReference type="Pfam" id="PF00067">
    <property type="entry name" value="p450"/>
    <property type="match status" value="1"/>
</dbReference>
<evidence type="ECO:0000313" key="9">
    <source>
        <dbReference type="EMBL" id="AIT72037.1"/>
    </source>
</evidence>
<evidence type="ECO:0000256" key="8">
    <source>
        <dbReference type="RuleBase" id="RU000461"/>
    </source>
</evidence>
<reference evidence="10" key="4">
    <citation type="journal article" date="2011" name="BMC Genomics">
        <title>RNA-Seq improves annotation of protein-coding genes in the cucumber genome.</title>
        <authorList>
            <person name="Li Z."/>
            <person name="Zhang Z."/>
            <person name="Yan P."/>
            <person name="Huang S."/>
            <person name="Fei Z."/>
            <person name="Lin K."/>
        </authorList>
    </citation>
    <scope>NUCLEOTIDE SEQUENCE [LARGE SCALE GENOMIC DNA]</scope>
</reference>
<comment type="cofactor">
    <cofactor evidence="7">
        <name>heme</name>
        <dbReference type="ChEBI" id="CHEBI:30413"/>
    </cofactor>
</comment>
<reference evidence="10" key="3">
    <citation type="journal article" date="2010" name="BMC Genomics">
        <title>Transcriptome sequencing and comparative analysis of cucumber flowers with different sex types.</title>
        <authorList>
            <person name="Guo S."/>
            <person name="Zheng Y."/>
            <person name="Joung J.G."/>
            <person name="Liu S."/>
            <person name="Zhang Z."/>
            <person name="Crasta O.R."/>
            <person name="Sobral B.W."/>
            <person name="Xu Y."/>
            <person name="Huang S."/>
            <person name="Fei Z."/>
        </authorList>
    </citation>
    <scope>NUCLEOTIDE SEQUENCE [LARGE SCALE GENOMIC DNA]</scope>
</reference>
<keyword evidence="8" id="KW-0560">Oxidoreductase</keyword>
<dbReference type="PANTHER" id="PTHR24286">
    <property type="entry name" value="CYTOCHROME P450 26"/>
    <property type="match status" value="1"/>
</dbReference>
<dbReference type="Gramene" id="KGN64240">
    <property type="protein sequence ID" value="KGN64240"/>
    <property type="gene ID" value="Csa_1G044890"/>
</dbReference>
<keyword evidence="3" id="KW-0812">Transmembrane</keyword>
<keyword evidence="8" id="KW-0503">Monooxygenase</keyword>
<keyword evidence="4 7" id="KW-0479">Metal-binding</keyword>
<evidence type="ECO:0000256" key="7">
    <source>
        <dbReference type="PIRSR" id="PIRSR602403-1"/>
    </source>
</evidence>
<evidence type="ECO:0000256" key="1">
    <source>
        <dbReference type="ARBA" id="ARBA00004167"/>
    </source>
</evidence>
<dbReference type="GO" id="GO:0016020">
    <property type="term" value="C:membrane"/>
    <property type="evidence" value="ECO:0007669"/>
    <property type="project" value="UniProtKB-SubCell"/>
</dbReference>
<dbReference type="PROSITE" id="PS00086">
    <property type="entry name" value="CYTOCHROME_P450"/>
    <property type="match status" value="1"/>
</dbReference>
<comment type="similarity">
    <text evidence="2 8">Belongs to the cytochrome P450 family.</text>
</comment>
<dbReference type="PRINTS" id="PR00465">
    <property type="entry name" value="EP450IV"/>
</dbReference>
<dbReference type="InterPro" id="IPR036396">
    <property type="entry name" value="Cyt_P450_sf"/>
</dbReference>
<dbReference type="PANTHER" id="PTHR24286:SF369">
    <property type="entry name" value="CYTOCHROME P450"/>
    <property type="match status" value="1"/>
</dbReference>
<evidence type="ECO:0000313" key="11">
    <source>
        <dbReference type="Proteomes" id="UP000029981"/>
    </source>
</evidence>
<name>A0A0A0LQP6_CUCSA</name>
<dbReference type="eggNOG" id="KOG0157">
    <property type="taxonomic scope" value="Eukaryota"/>
</dbReference>
<accession>A0A0A0LQP6</accession>
<protein>
    <submittedName>
        <fullName evidence="9">Cytochrome P450</fullName>
    </submittedName>
</protein>
<dbReference type="GO" id="GO:0005506">
    <property type="term" value="F:iron ion binding"/>
    <property type="evidence" value="ECO:0007669"/>
    <property type="project" value="InterPro"/>
</dbReference>
<dbReference type="KEGG" id="csv:101213710"/>
<sequence>MWTILLGLATLAIAYYIHWVNKWKDSKFNGVLPPGTMGLPLIGETIQLSRPSDSLDVHPFIQRKVKRYGPIFKTCLAGRPVVVSTDAEFNHYIMLQEGRAVEMWYLDTLSKFFGLDTEWLKALGLIHKYIRSITLNHFGAESLRERFLPRIEESARETLHYWSTQTSVEVKESAAAMVFRTSIVKMFSEDSSKLLTEGLTKKFTGLLGGFLTLPLNLPGTTYHKCIKDMKQIQKKLKDILEERLAKGVKIDEDFLGQAIKDKESQQFISEEFIIQLLFSISFASFESISTTLTLILNFLADHPDVVKELEAEHEAIRKARADPDGPITWEEYKSMNFTLNVICETLRLGSVTPALLRKTTKEIQIKGYTIPEGWTVMLVTASRHRDPEVYKDPDTFNPWRWKELDSITIQKNFMPFGGGLRHCAGAEYSKVYLCTFLHILFTKYRWRKLKGGKIARAHILRFEDGLYVNFTPKE</sequence>
<dbReference type="SUPFAM" id="SSF48264">
    <property type="entry name" value="Cytochrome P450"/>
    <property type="match status" value="1"/>
</dbReference>
<reference evidence="9" key="5">
    <citation type="journal article" date="2014" name="Science">
        <title>Plant science. Biosynthesis, regulation, and domestication of bitterness in cucumber.</title>
        <authorList>
            <person name="Shang Y."/>
            <person name="Ma Y."/>
            <person name="Zhou Y."/>
            <person name="Zhang H."/>
            <person name="Duan L."/>
            <person name="Cheng H."/>
            <person name="Zeng J."/>
            <person name="Zhou Q."/>
            <person name="Wang S."/>
            <person name="Gu W."/>
            <person name="Liu M."/>
            <person name="Ren J."/>
            <person name="Gu X."/>
            <person name="Zhang S."/>
            <person name="Wang Y."/>
            <person name="Yasukawa K."/>
            <person name="Bouwmeester H."/>
            <person name="Qi X."/>
            <person name="Zhang X."/>
            <person name="Lucas W."/>
            <person name="Huang S."/>
        </authorList>
    </citation>
    <scope>NUCLEOTIDE SEQUENCE</scope>
</reference>
<keyword evidence="7 8" id="KW-0349">Heme</keyword>
<dbReference type="GO" id="GO:0016705">
    <property type="term" value="F:oxidoreductase activity, acting on paired donors, with incorporation or reduction of molecular oxygen"/>
    <property type="evidence" value="ECO:0007669"/>
    <property type="project" value="InterPro"/>
</dbReference>
<dbReference type="InterPro" id="IPR002403">
    <property type="entry name" value="Cyt_P450_E_grp-IV"/>
</dbReference>
<organism evidence="10 11">
    <name type="scientific">Cucumis sativus</name>
    <name type="common">Cucumber</name>
    <dbReference type="NCBI Taxonomy" id="3659"/>
    <lineage>
        <taxon>Eukaryota</taxon>
        <taxon>Viridiplantae</taxon>
        <taxon>Streptophyta</taxon>
        <taxon>Embryophyta</taxon>
        <taxon>Tracheophyta</taxon>
        <taxon>Spermatophyta</taxon>
        <taxon>Magnoliopsida</taxon>
        <taxon>eudicotyledons</taxon>
        <taxon>Gunneridae</taxon>
        <taxon>Pentapetalae</taxon>
        <taxon>rosids</taxon>
        <taxon>fabids</taxon>
        <taxon>Cucurbitales</taxon>
        <taxon>Cucurbitaceae</taxon>
        <taxon>Benincaseae</taxon>
        <taxon>Cucumis</taxon>
    </lineage>
</organism>
<dbReference type="CDD" id="cd11043">
    <property type="entry name" value="CYP90-like"/>
    <property type="match status" value="1"/>
</dbReference>
<evidence type="ECO:0000256" key="4">
    <source>
        <dbReference type="ARBA" id="ARBA00022723"/>
    </source>
</evidence>
<keyword evidence="5" id="KW-1133">Transmembrane helix</keyword>
<proteinExistence type="evidence at transcript level"/>
<feature type="binding site" description="axial binding residue" evidence="7">
    <location>
        <position position="423"/>
    </location>
    <ligand>
        <name>heme</name>
        <dbReference type="ChEBI" id="CHEBI:30413"/>
    </ligand>
    <ligandPart>
        <name>Fe</name>
        <dbReference type="ChEBI" id="CHEBI:18248"/>
    </ligandPart>
</feature>